<protein>
    <submittedName>
        <fullName evidence="1">Protein deglycase DJ-1</fullName>
    </submittedName>
</protein>
<sequence length="56" mass="6269">MNWSHYSYSKNCVEQDGLILTSHGPRTNFEFALTIMEGLSGKEVANQVKAPLVLKD</sequence>
<dbReference type="EMBL" id="JAATJV010407796">
    <property type="protein sequence ID" value="MBZ3886357.1"/>
    <property type="molecule type" value="Genomic_DNA"/>
</dbReference>
<dbReference type="Gene3D" id="3.40.50.880">
    <property type="match status" value="1"/>
</dbReference>
<reference evidence="1" key="1">
    <citation type="submission" date="2020-03" db="EMBL/GenBank/DDBJ databases">
        <title>Studies in the Genomics of Life Span.</title>
        <authorList>
            <person name="Glass D."/>
        </authorList>
    </citation>
    <scope>NUCLEOTIDE SEQUENCE</scope>
    <source>
        <strain evidence="1">SUZIE</strain>
        <tissue evidence="1">Muscle</tissue>
    </source>
</reference>
<dbReference type="Proteomes" id="UP001166674">
    <property type="component" value="Unassembled WGS sequence"/>
</dbReference>
<accession>A0AA41N9N5</accession>
<gene>
    <name evidence="1" type="ORF">SUZIE_187670</name>
</gene>
<evidence type="ECO:0000313" key="2">
    <source>
        <dbReference type="Proteomes" id="UP001166674"/>
    </source>
</evidence>
<organism evidence="1 2">
    <name type="scientific">Sciurus carolinensis</name>
    <name type="common">Eastern gray squirrel</name>
    <dbReference type="NCBI Taxonomy" id="30640"/>
    <lineage>
        <taxon>Eukaryota</taxon>
        <taxon>Metazoa</taxon>
        <taxon>Chordata</taxon>
        <taxon>Craniata</taxon>
        <taxon>Vertebrata</taxon>
        <taxon>Euteleostomi</taxon>
        <taxon>Mammalia</taxon>
        <taxon>Eutheria</taxon>
        <taxon>Euarchontoglires</taxon>
        <taxon>Glires</taxon>
        <taxon>Rodentia</taxon>
        <taxon>Sciuromorpha</taxon>
        <taxon>Sciuridae</taxon>
        <taxon>Sciurinae</taxon>
        <taxon>Sciurini</taxon>
        <taxon>Sciurus</taxon>
    </lineage>
</organism>
<dbReference type="InterPro" id="IPR029062">
    <property type="entry name" value="Class_I_gatase-like"/>
</dbReference>
<proteinExistence type="predicted"/>
<dbReference type="SUPFAM" id="SSF52317">
    <property type="entry name" value="Class I glutamine amidotransferase-like"/>
    <property type="match status" value="1"/>
</dbReference>
<dbReference type="AlphaFoldDB" id="A0AA41N9N5"/>
<keyword evidence="2" id="KW-1185">Reference proteome</keyword>
<comment type="caution">
    <text evidence="1">The sequence shown here is derived from an EMBL/GenBank/DDBJ whole genome shotgun (WGS) entry which is preliminary data.</text>
</comment>
<evidence type="ECO:0000313" key="1">
    <source>
        <dbReference type="EMBL" id="MBZ3886357.1"/>
    </source>
</evidence>
<name>A0AA41N9N5_SCICA</name>